<dbReference type="PROSITE" id="PS50206">
    <property type="entry name" value="RHODANESE_3"/>
    <property type="match status" value="1"/>
</dbReference>
<dbReference type="AlphaFoldDB" id="A0A433WCY0"/>
<accession>A0A433WCY0</accession>
<reference evidence="1" key="1">
    <citation type="submission" date="2020-05" db="EMBL/GenBank/DDBJ databases">
        <title>Chitinophaga laudate sp. nov., isolated from a tropical peat swamp.</title>
        <authorList>
            <person name="Goh C.B.S."/>
            <person name="Lee M.S."/>
            <person name="Parimannan S."/>
            <person name="Pasbakhsh P."/>
            <person name="Yule C.M."/>
            <person name="Rajandas H."/>
            <person name="Loke S."/>
            <person name="Croft L."/>
            <person name="Tan J.B.L."/>
        </authorList>
    </citation>
    <scope>NUCLEOTIDE SEQUENCE</scope>
    <source>
        <strain evidence="1">Mgbs1</strain>
    </source>
</reference>
<evidence type="ECO:0000313" key="1">
    <source>
        <dbReference type="EMBL" id="NSL85928.1"/>
    </source>
</evidence>
<dbReference type="InterPro" id="IPR011991">
    <property type="entry name" value="ArsR-like_HTH"/>
</dbReference>
<comment type="caution">
    <text evidence="1">The sequence shown here is derived from an EMBL/GenBank/DDBJ whole genome shotgun (WGS) entry which is preliminary data.</text>
</comment>
<dbReference type="NCBIfam" id="NF033788">
    <property type="entry name" value="HTH_metalloreg"/>
    <property type="match status" value="1"/>
</dbReference>
<dbReference type="GO" id="GO:0003700">
    <property type="term" value="F:DNA-binding transcription factor activity"/>
    <property type="evidence" value="ECO:0007669"/>
    <property type="project" value="InterPro"/>
</dbReference>
<dbReference type="SUPFAM" id="SSF52821">
    <property type="entry name" value="Rhodanese/Cell cycle control phosphatase"/>
    <property type="match status" value="1"/>
</dbReference>
<dbReference type="CDD" id="cd00090">
    <property type="entry name" value="HTH_ARSR"/>
    <property type="match status" value="1"/>
</dbReference>
<dbReference type="OrthoDB" id="9808735at2"/>
<dbReference type="PRINTS" id="PR00778">
    <property type="entry name" value="HTHARSR"/>
</dbReference>
<dbReference type="InterPro" id="IPR001763">
    <property type="entry name" value="Rhodanese-like_dom"/>
</dbReference>
<dbReference type="Proteomes" id="UP000281028">
    <property type="component" value="Unassembled WGS sequence"/>
</dbReference>
<dbReference type="InterPro" id="IPR001845">
    <property type="entry name" value="HTH_ArsR_DNA-bd_dom"/>
</dbReference>
<organism evidence="1 2">
    <name type="scientific">Chitinophaga solisilvae</name>
    <dbReference type="NCBI Taxonomy" id="1233460"/>
    <lineage>
        <taxon>Bacteria</taxon>
        <taxon>Pseudomonadati</taxon>
        <taxon>Bacteroidota</taxon>
        <taxon>Chitinophagia</taxon>
        <taxon>Chitinophagales</taxon>
        <taxon>Chitinophagaceae</taxon>
        <taxon>Chitinophaga</taxon>
    </lineage>
</organism>
<dbReference type="Gene3D" id="1.10.10.10">
    <property type="entry name" value="Winged helix-like DNA-binding domain superfamily/Winged helix DNA-binding domain"/>
    <property type="match status" value="1"/>
</dbReference>
<dbReference type="Pfam" id="PF00581">
    <property type="entry name" value="Rhodanese"/>
    <property type="match status" value="1"/>
</dbReference>
<evidence type="ECO:0000313" key="2">
    <source>
        <dbReference type="Proteomes" id="UP000281028"/>
    </source>
</evidence>
<dbReference type="Pfam" id="PF01022">
    <property type="entry name" value="HTH_5"/>
    <property type="match status" value="1"/>
</dbReference>
<name>A0A433WCY0_9BACT</name>
<dbReference type="SUPFAM" id="SSF46785">
    <property type="entry name" value="Winged helix' DNA-binding domain"/>
    <property type="match status" value="1"/>
</dbReference>
<gene>
    <name evidence="1" type="ORF">ECE50_003735</name>
</gene>
<keyword evidence="2" id="KW-1185">Reference proteome</keyword>
<dbReference type="InterPro" id="IPR036388">
    <property type="entry name" value="WH-like_DNA-bd_sf"/>
</dbReference>
<dbReference type="CDD" id="cd00158">
    <property type="entry name" value="RHOD"/>
    <property type="match status" value="1"/>
</dbReference>
<dbReference type="InterPro" id="IPR036873">
    <property type="entry name" value="Rhodanese-like_dom_sf"/>
</dbReference>
<dbReference type="SMART" id="SM00418">
    <property type="entry name" value="HTH_ARSR"/>
    <property type="match status" value="1"/>
</dbReference>
<dbReference type="PANTHER" id="PTHR43031:SF16">
    <property type="entry name" value="OXIDOREDUCTASE"/>
    <property type="match status" value="1"/>
</dbReference>
<protein>
    <submittedName>
        <fullName evidence="1">Metalloregulator ArsR/SmtB family transcription factor</fullName>
    </submittedName>
</protein>
<dbReference type="PROSITE" id="PS50987">
    <property type="entry name" value="HTH_ARSR_2"/>
    <property type="match status" value="1"/>
</dbReference>
<dbReference type="Gene3D" id="3.40.250.10">
    <property type="entry name" value="Rhodanese-like domain"/>
    <property type="match status" value="1"/>
</dbReference>
<proteinExistence type="predicted"/>
<dbReference type="InterPro" id="IPR036390">
    <property type="entry name" value="WH_DNA-bd_sf"/>
</dbReference>
<sequence length="224" mass="25623">MKTNARILKDRIYEELAITAKAMGNPRRMEIIDLLAQGPFPVEAIAKYTGMSIANTSQHLQVLKNARLAEITRKGNFIYYQLAGQHVFSAWSALRELGVTYNAEAKKLVEDYQEQQQQQGISAEELLKKVKAGKVVILDIRPEEEYQRGHIHRAISIPLDELENRIRELSKKQEIVAYCRGTLCMLVNHAVELLAKKGYKVKKFDKGYQDWTMKGYPVDMASRP</sequence>
<dbReference type="PANTHER" id="PTHR43031">
    <property type="entry name" value="FAD-DEPENDENT OXIDOREDUCTASE"/>
    <property type="match status" value="1"/>
</dbReference>
<dbReference type="EMBL" id="RIAR02000001">
    <property type="protein sequence ID" value="NSL85928.1"/>
    <property type="molecule type" value="Genomic_DNA"/>
</dbReference>
<dbReference type="InterPro" id="IPR050229">
    <property type="entry name" value="GlpE_sulfurtransferase"/>
</dbReference>
<dbReference type="SMART" id="SM00450">
    <property type="entry name" value="RHOD"/>
    <property type="match status" value="1"/>
</dbReference>